<evidence type="ECO:0000313" key="6">
    <source>
        <dbReference type="EMBL" id="QAY59412.1"/>
    </source>
</evidence>
<dbReference type="Proteomes" id="UP000293995">
    <property type="component" value="Chromosome"/>
</dbReference>
<evidence type="ECO:0000259" key="5">
    <source>
        <dbReference type="Pfam" id="PF01850"/>
    </source>
</evidence>
<accession>A0A4P6EB87</accession>
<dbReference type="OrthoDB" id="1525146at2"/>
<evidence type="ECO:0000256" key="2">
    <source>
        <dbReference type="ARBA" id="ARBA00022723"/>
    </source>
</evidence>
<dbReference type="GO" id="GO:0046872">
    <property type="term" value="F:metal ion binding"/>
    <property type="evidence" value="ECO:0007669"/>
    <property type="project" value="UniProtKB-KW"/>
</dbReference>
<dbReference type="InterPro" id="IPR029060">
    <property type="entry name" value="PIN-like_dom_sf"/>
</dbReference>
<dbReference type="InterPro" id="IPR002716">
    <property type="entry name" value="PIN_dom"/>
</dbReference>
<gene>
    <name evidence="6" type="ORF">ET475_04995</name>
</gene>
<evidence type="ECO:0000256" key="3">
    <source>
        <dbReference type="ARBA" id="ARBA00022801"/>
    </source>
</evidence>
<keyword evidence="2" id="KW-0479">Metal-binding</keyword>
<proteinExistence type="predicted"/>
<name>A0A4P6EB87_9MICO</name>
<dbReference type="AlphaFoldDB" id="A0A4P6EB87"/>
<evidence type="ECO:0000256" key="4">
    <source>
        <dbReference type="ARBA" id="ARBA00022842"/>
    </source>
</evidence>
<keyword evidence="7" id="KW-1185">Reference proteome</keyword>
<keyword evidence="3" id="KW-0378">Hydrolase</keyword>
<dbReference type="GO" id="GO:0004518">
    <property type="term" value="F:nuclease activity"/>
    <property type="evidence" value="ECO:0007669"/>
    <property type="project" value="UniProtKB-KW"/>
</dbReference>
<reference evidence="6 7" key="1">
    <citation type="submission" date="2019-01" db="EMBL/GenBank/DDBJ databases">
        <title>Genome sequencing of strain DFW100M-13.</title>
        <authorList>
            <person name="Heo J."/>
            <person name="Kim S.-J."/>
            <person name="Kim J.-S."/>
            <person name="Hong S.-B."/>
            <person name="Kwon S.-W."/>
        </authorList>
    </citation>
    <scope>NUCLEOTIDE SEQUENCE [LARGE SCALE GENOMIC DNA]</scope>
    <source>
        <strain evidence="6 7">DFW100M-13</strain>
    </source>
</reference>
<sequence length="133" mass="14726">MVTDHFYLDSSVAIRILYGQSALASAWFEKATADAVVFSSRLLRTELTRVLRRDNKPLRRRDEILDYISTVSIDDTILAEAEAIIPHVKTLDAIHLASVIRSGLDATIVTHDATMRAVASQIGYATLDPVDPM</sequence>
<dbReference type="Gene3D" id="3.40.50.1010">
    <property type="entry name" value="5'-nuclease"/>
    <property type="match status" value="1"/>
</dbReference>
<organism evidence="6 7">
    <name type="scientific">Microbacterium protaetiae</name>
    <dbReference type="NCBI Taxonomy" id="2509458"/>
    <lineage>
        <taxon>Bacteria</taxon>
        <taxon>Bacillati</taxon>
        <taxon>Actinomycetota</taxon>
        <taxon>Actinomycetes</taxon>
        <taxon>Micrococcales</taxon>
        <taxon>Microbacteriaceae</taxon>
        <taxon>Microbacterium</taxon>
    </lineage>
</organism>
<dbReference type="SUPFAM" id="SSF88723">
    <property type="entry name" value="PIN domain-like"/>
    <property type="match status" value="1"/>
</dbReference>
<keyword evidence="4" id="KW-0460">Magnesium</keyword>
<dbReference type="Pfam" id="PF01850">
    <property type="entry name" value="PIN"/>
    <property type="match status" value="1"/>
</dbReference>
<dbReference type="EMBL" id="CP035494">
    <property type="protein sequence ID" value="QAY59412.1"/>
    <property type="molecule type" value="Genomic_DNA"/>
</dbReference>
<protein>
    <submittedName>
        <fullName evidence="6">PIN domain-containing protein</fullName>
    </submittedName>
</protein>
<evidence type="ECO:0000256" key="1">
    <source>
        <dbReference type="ARBA" id="ARBA00022722"/>
    </source>
</evidence>
<evidence type="ECO:0000313" key="7">
    <source>
        <dbReference type="Proteomes" id="UP000293995"/>
    </source>
</evidence>
<dbReference type="GO" id="GO:0016787">
    <property type="term" value="F:hydrolase activity"/>
    <property type="evidence" value="ECO:0007669"/>
    <property type="project" value="UniProtKB-KW"/>
</dbReference>
<dbReference type="KEGG" id="mprt:ET475_04995"/>
<feature type="domain" description="PIN" evidence="5">
    <location>
        <begin position="7"/>
        <end position="119"/>
    </location>
</feature>
<keyword evidence="1" id="KW-0540">Nuclease</keyword>